<sequence>MKKDYNNIKKCIGIILLILSIAANAQLNNDIGSVEAYRILNERSNKTTSSASSPVIIKTTNSGFKKIRIEFNGVEGSFASRELLLGFSEKTSDGFDYGYDSESTLHADDLGLNLNGKNYGIQAYSQLTSKKVVKLNHQASGNHRFVINITELENIEEDQDIFLIDKMNNVYFDLSKGDGYEFYSIKGIFSDRFEIVFQEDSQTLHANNVSFTTKNMYLQRNINTFFAKQLINGASKLTVVNLQGQKILELFNVTQQDLESGISFNNFLSNTYVVLLQTKSHGILTKKVVVK</sequence>
<evidence type="ECO:0000313" key="2">
    <source>
        <dbReference type="EMBL" id="MCB4807510.1"/>
    </source>
</evidence>
<protein>
    <recommendedName>
        <fullName evidence="4">Secretion system C-terminal sorting domain-containing protein</fullName>
    </recommendedName>
</protein>
<feature type="chain" id="PRO_5040751356" description="Secretion system C-terminal sorting domain-containing protein" evidence="1">
    <location>
        <begin position="26"/>
        <end position="291"/>
    </location>
</feature>
<dbReference type="AlphaFoldDB" id="A0A9X1I436"/>
<accession>A0A9X1I436</accession>
<dbReference type="EMBL" id="JAJAPX010000001">
    <property type="protein sequence ID" value="MCB4807510.1"/>
    <property type="molecule type" value="Genomic_DNA"/>
</dbReference>
<organism evidence="2 3">
    <name type="scientific">Neotamlana sargassicola</name>
    <dbReference type="NCBI Taxonomy" id="2883125"/>
    <lineage>
        <taxon>Bacteria</taxon>
        <taxon>Pseudomonadati</taxon>
        <taxon>Bacteroidota</taxon>
        <taxon>Flavobacteriia</taxon>
        <taxon>Flavobacteriales</taxon>
        <taxon>Flavobacteriaceae</taxon>
        <taxon>Neotamlana</taxon>
    </lineage>
</organism>
<name>A0A9X1I436_9FLAO</name>
<comment type="caution">
    <text evidence="2">The sequence shown here is derived from an EMBL/GenBank/DDBJ whole genome shotgun (WGS) entry which is preliminary data.</text>
</comment>
<evidence type="ECO:0000313" key="3">
    <source>
        <dbReference type="Proteomes" id="UP001139286"/>
    </source>
</evidence>
<dbReference type="Proteomes" id="UP001139286">
    <property type="component" value="Unassembled WGS sequence"/>
</dbReference>
<gene>
    <name evidence="2" type="ORF">LG651_04545</name>
</gene>
<evidence type="ECO:0000256" key="1">
    <source>
        <dbReference type="SAM" id="SignalP"/>
    </source>
</evidence>
<proteinExistence type="predicted"/>
<dbReference type="RefSeq" id="WP_226694959.1">
    <property type="nucleotide sequence ID" value="NZ_JAJAPX010000001.1"/>
</dbReference>
<keyword evidence="3" id="KW-1185">Reference proteome</keyword>
<reference evidence="2" key="1">
    <citation type="submission" date="2021-10" db="EMBL/GenBank/DDBJ databases">
        <title>Tamlana sargassums sp. nov., and Tamlana laminarinivorans sp. nov., two new bacteria isolated from the brown alga.</title>
        <authorList>
            <person name="Li J."/>
        </authorList>
    </citation>
    <scope>NUCLEOTIDE SEQUENCE</scope>
    <source>
        <strain evidence="2">62-3</strain>
    </source>
</reference>
<keyword evidence="1" id="KW-0732">Signal</keyword>
<feature type="signal peptide" evidence="1">
    <location>
        <begin position="1"/>
        <end position="25"/>
    </location>
</feature>
<evidence type="ECO:0008006" key="4">
    <source>
        <dbReference type="Google" id="ProtNLM"/>
    </source>
</evidence>